<protein>
    <submittedName>
        <fullName evidence="1">Uncharacterized protein</fullName>
    </submittedName>
</protein>
<dbReference type="EMBL" id="CP003179">
    <property type="protein sequence ID" value="AEW06010.1"/>
    <property type="molecule type" value="Genomic_DNA"/>
</dbReference>
<evidence type="ECO:0000313" key="1">
    <source>
        <dbReference type="EMBL" id="AEW06010.1"/>
    </source>
</evidence>
<organism evidence="1 2">
    <name type="scientific">Sulfobacillus acidophilus (strain ATCC 700253 / DSM 10332 / NAL)</name>
    <dbReference type="NCBI Taxonomy" id="679936"/>
    <lineage>
        <taxon>Bacteria</taxon>
        <taxon>Bacillati</taxon>
        <taxon>Bacillota</taxon>
        <taxon>Clostridia</taxon>
        <taxon>Eubacteriales</taxon>
        <taxon>Clostridiales Family XVII. Incertae Sedis</taxon>
        <taxon>Sulfobacillus</taxon>
    </lineage>
</organism>
<dbReference type="STRING" id="679936.Sulac_2548"/>
<sequence length="116" mass="12875">MSADNGLILATCQLVYDSLRKVAQDSRPVPPLPSVDIVSVTPVAHHVFIAFRQPDIDPARTFIWVMEFPPEPTTPAVAEAIITENFLEEMVGEGAYNWPAERRLDIDRLTFLAGTP</sequence>
<gene>
    <name evidence="1" type="ordered locus">Sulac_2548</name>
</gene>
<proteinExistence type="predicted"/>
<reference evidence="1 2" key="2">
    <citation type="journal article" date="2012" name="Stand. Genomic Sci.">
        <title>Complete genome sequence of the moderately thermophilic mineral-sulfide-oxidizing firmicute Sulfobacillus acidophilus type strain (NAL(T)).</title>
        <authorList>
            <person name="Anderson I."/>
            <person name="Chertkov O."/>
            <person name="Chen A."/>
            <person name="Saunders E."/>
            <person name="Lapidus A."/>
            <person name="Nolan M."/>
            <person name="Lucas S."/>
            <person name="Hammon N."/>
            <person name="Deshpande S."/>
            <person name="Cheng J.F."/>
            <person name="Han C."/>
            <person name="Tapia R."/>
            <person name="Goodwin L.A."/>
            <person name="Pitluck S."/>
            <person name="Liolios K."/>
            <person name="Pagani I."/>
            <person name="Ivanova N."/>
            <person name="Mikhailova N."/>
            <person name="Pati A."/>
            <person name="Palaniappan K."/>
            <person name="Land M."/>
            <person name="Pan C."/>
            <person name="Rohde M."/>
            <person name="Pukall R."/>
            <person name="Goker M."/>
            <person name="Detter J.C."/>
            <person name="Woyke T."/>
            <person name="Bristow J."/>
            <person name="Eisen J.A."/>
            <person name="Markowitz V."/>
            <person name="Hugenholtz P."/>
            <person name="Kyrpides N.C."/>
            <person name="Klenk H.P."/>
            <person name="Mavromatis K."/>
        </authorList>
    </citation>
    <scope>NUCLEOTIDE SEQUENCE [LARGE SCALE GENOMIC DNA]</scope>
    <source>
        <strain evidence="2">ATCC 700253 / DSM 10332 / NAL</strain>
    </source>
</reference>
<evidence type="ECO:0000313" key="2">
    <source>
        <dbReference type="Proteomes" id="UP000005439"/>
    </source>
</evidence>
<dbReference type="PATRIC" id="fig|679936.5.peg.2636"/>
<dbReference type="AlphaFoldDB" id="G8TWM1"/>
<dbReference type="KEGG" id="sap:Sulac_2548"/>
<dbReference type="HOGENOM" id="CLU_169736_0_0_9"/>
<keyword evidence="2" id="KW-1185">Reference proteome</keyword>
<accession>G8TWM1</accession>
<name>G8TWM1_SULAD</name>
<dbReference type="Proteomes" id="UP000005439">
    <property type="component" value="Chromosome"/>
</dbReference>
<reference evidence="2" key="1">
    <citation type="submission" date="2011-12" db="EMBL/GenBank/DDBJ databases">
        <title>The complete genome of chromosome of Sulfobacillus acidophilus DSM 10332.</title>
        <authorList>
            <person name="Lucas S."/>
            <person name="Han J."/>
            <person name="Lapidus A."/>
            <person name="Bruce D."/>
            <person name="Goodwin L."/>
            <person name="Pitluck S."/>
            <person name="Peters L."/>
            <person name="Kyrpides N."/>
            <person name="Mavromatis K."/>
            <person name="Ivanova N."/>
            <person name="Mikhailova N."/>
            <person name="Chertkov O."/>
            <person name="Saunders E."/>
            <person name="Detter J.C."/>
            <person name="Tapia R."/>
            <person name="Han C."/>
            <person name="Land M."/>
            <person name="Hauser L."/>
            <person name="Markowitz V."/>
            <person name="Cheng J.-F."/>
            <person name="Hugenholtz P."/>
            <person name="Woyke T."/>
            <person name="Wu D."/>
            <person name="Pukall R."/>
            <person name="Gehrich-Schroeter G."/>
            <person name="Schneider S."/>
            <person name="Klenk H.-P."/>
            <person name="Eisen J.A."/>
        </authorList>
    </citation>
    <scope>NUCLEOTIDE SEQUENCE [LARGE SCALE GENOMIC DNA]</scope>
    <source>
        <strain evidence="2">ATCC 700253 / DSM 10332 / NAL</strain>
    </source>
</reference>